<evidence type="ECO:0008006" key="14">
    <source>
        <dbReference type="Google" id="ProtNLM"/>
    </source>
</evidence>
<evidence type="ECO:0000256" key="6">
    <source>
        <dbReference type="ARBA" id="ARBA00022753"/>
    </source>
</evidence>
<feature type="region of interest" description="Disordered" evidence="9">
    <location>
        <begin position="265"/>
        <end position="286"/>
    </location>
</feature>
<dbReference type="InterPro" id="IPR039431">
    <property type="entry name" value="Vta1/CALS_N"/>
</dbReference>
<evidence type="ECO:0000256" key="3">
    <source>
        <dbReference type="ARBA" id="ARBA00007895"/>
    </source>
</evidence>
<evidence type="ECO:0000256" key="4">
    <source>
        <dbReference type="ARBA" id="ARBA00022448"/>
    </source>
</evidence>
<dbReference type="InterPro" id="IPR044538">
    <property type="entry name" value="Vta1-like"/>
</dbReference>
<gene>
    <name evidence="12" type="ORF">TAPDE_001523</name>
</gene>
<evidence type="ECO:0000256" key="7">
    <source>
        <dbReference type="ARBA" id="ARBA00022927"/>
    </source>
</evidence>
<keyword evidence="6" id="KW-0967">Endosome</keyword>
<dbReference type="Gene3D" id="1.25.40.270">
    <property type="entry name" value="Vacuolar protein sorting-associated protein vta1"/>
    <property type="match status" value="1"/>
</dbReference>
<dbReference type="PANTHER" id="PTHR46009:SF1">
    <property type="entry name" value="VACUOLAR PROTEIN SORTING-ASSOCIATED PROTEIN VTA1 HOMOLOG"/>
    <property type="match status" value="1"/>
</dbReference>
<comment type="similarity">
    <text evidence="3">Belongs to the VTA1 family.</text>
</comment>
<proteinExistence type="inferred from homology"/>
<evidence type="ECO:0000313" key="12">
    <source>
        <dbReference type="EMBL" id="CCG81698.1"/>
    </source>
</evidence>
<dbReference type="Gene3D" id="1.20.5.420">
    <property type="entry name" value="Immunoglobulin FC, subunit C"/>
    <property type="match status" value="1"/>
</dbReference>
<evidence type="ECO:0000256" key="8">
    <source>
        <dbReference type="ARBA" id="ARBA00023136"/>
    </source>
</evidence>
<dbReference type="PANTHER" id="PTHR46009">
    <property type="entry name" value="VACUOLAR PROTEIN SORTING-ASSOCIATED PROTEIN VTA1 HOMOLOG"/>
    <property type="match status" value="1"/>
</dbReference>
<comment type="caution">
    <text evidence="12">The sequence shown here is derived from an EMBL/GenBank/DDBJ whole genome shotgun (WGS) entry which is preliminary data.</text>
</comment>
<dbReference type="OrthoDB" id="391137at2759"/>
<evidence type="ECO:0000259" key="10">
    <source>
        <dbReference type="Pfam" id="PF04652"/>
    </source>
</evidence>
<accession>R4X871</accession>
<feature type="domain" description="Vta1/callose synthase N-terminal" evidence="10">
    <location>
        <begin position="11"/>
        <end position="152"/>
    </location>
</feature>
<dbReference type="STRING" id="1097556.R4X871"/>
<evidence type="ECO:0000256" key="2">
    <source>
        <dbReference type="ARBA" id="ARBA00004496"/>
    </source>
</evidence>
<keyword evidence="7" id="KW-0653">Protein transport</keyword>
<dbReference type="GO" id="GO:0010008">
    <property type="term" value="C:endosome membrane"/>
    <property type="evidence" value="ECO:0007669"/>
    <property type="project" value="UniProtKB-SubCell"/>
</dbReference>
<sequence>MAELPSELKSLTSIVARANELESLEPAVSYWARYWVVQKSMELQKTQRSSKVETYLLYVLDVLEAMKTKHAGMLELESFASGKAKVEAFALQIFDNADREEKARNATRNTSLKFLAAATFLEVCQVFGQPEKDLVDKRKYAKVQAMRIQSAIAAGKDPNTRRSSARAHPTDAAPTAEESAELDVLLSQSPSPLPSGSVTSPTIEEASVMDSGTNKLLTEHENITVSGAVDGNYFFPAEGDMGGLGVQAPDAQLGETIHAIEQKKLGTHPEAGPEESSTNPASRTINVPLDQDTIDSAQKHAKWAISALNYEDIATAISELRKALDCLANGA</sequence>
<dbReference type="Proteomes" id="UP000013776">
    <property type="component" value="Unassembled WGS sequence"/>
</dbReference>
<feature type="region of interest" description="Disordered" evidence="9">
    <location>
        <begin position="151"/>
        <end position="181"/>
    </location>
</feature>
<keyword evidence="13" id="KW-1185">Reference proteome</keyword>
<dbReference type="eggNOG" id="KOG0917">
    <property type="taxonomic scope" value="Eukaryota"/>
</dbReference>
<keyword evidence="5" id="KW-0963">Cytoplasm</keyword>
<feature type="domain" description="Vta1 C-terminal" evidence="11">
    <location>
        <begin position="292"/>
        <end position="327"/>
    </location>
</feature>
<dbReference type="Pfam" id="PF18097">
    <property type="entry name" value="Vta1_C"/>
    <property type="match status" value="1"/>
</dbReference>
<dbReference type="EMBL" id="CAHR02000055">
    <property type="protein sequence ID" value="CCG81698.1"/>
    <property type="molecule type" value="Genomic_DNA"/>
</dbReference>
<dbReference type="AlphaFoldDB" id="R4X871"/>
<reference evidence="12 13" key="1">
    <citation type="journal article" date="2013" name="MBio">
        <title>Genome sequencing of the plant pathogen Taphrina deformans, the causal agent of peach leaf curl.</title>
        <authorList>
            <person name="Cisse O.H."/>
            <person name="Almeida J.M.G.C.F."/>
            <person name="Fonseca A."/>
            <person name="Kumar A.A."/>
            <person name="Salojaervi J."/>
            <person name="Overmyer K."/>
            <person name="Hauser P.M."/>
            <person name="Pagni M."/>
        </authorList>
    </citation>
    <scope>NUCLEOTIDE SEQUENCE [LARGE SCALE GENOMIC DNA]</scope>
    <source>
        <strain evidence="13">PYCC 5710 / ATCC 11124 / CBS 356.35 / IMI 108563 / JCM 9778 / NBRC 8474</strain>
    </source>
</reference>
<keyword evidence="4" id="KW-0813">Transport</keyword>
<keyword evidence="8" id="KW-0472">Membrane</keyword>
<name>R4X871_TAPDE</name>
<evidence type="ECO:0000313" key="13">
    <source>
        <dbReference type="Proteomes" id="UP000013776"/>
    </source>
</evidence>
<feature type="compositionally biased region" description="Polar residues" evidence="9">
    <location>
        <begin position="275"/>
        <end position="285"/>
    </location>
</feature>
<dbReference type="GO" id="GO:0015031">
    <property type="term" value="P:protein transport"/>
    <property type="evidence" value="ECO:0007669"/>
    <property type="project" value="UniProtKB-KW"/>
</dbReference>
<dbReference type="InterPro" id="IPR041212">
    <property type="entry name" value="Vta1_C"/>
</dbReference>
<protein>
    <recommendedName>
        <fullName evidence="14">Vacuolar protein sorting-associated protein VTA1</fullName>
    </recommendedName>
</protein>
<evidence type="ECO:0000256" key="9">
    <source>
        <dbReference type="SAM" id="MobiDB-lite"/>
    </source>
</evidence>
<evidence type="ECO:0000259" key="11">
    <source>
        <dbReference type="Pfam" id="PF18097"/>
    </source>
</evidence>
<dbReference type="InterPro" id="IPR023175">
    <property type="entry name" value="Vta1/CALS_N_sf"/>
</dbReference>
<dbReference type="GO" id="GO:0005771">
    <property type="term" value="C:multivesicular body"/>
    <property type="evidence" value="ECO:0007669"/>
    <property type="project" value="TreeGrafter"/>
</dbReference>
<evidence type="ECO:0000256" key="1">
    <source>
        <dbReference type="ARBA" id="ARBA00004481"/>
    </source>
</evidence>
<dbReference type="Pfam" id="PF04652">
    <property type="entry name" value="Vta1"/>
    <property type="match status" value="1"/>
</dbReference>
<evidence type="ECO:0000256" key="5">
    <source>
        <dbReference type="ARBA" id="ARBA00022490"/>
    </source>
</evidence>
<dbReference type="GO" id="GO:0032511">
    <property type="term" value="P:late endosome to vacuole transport via multivesicular body sorting pathway"/>
    <property type="evidence" value="ECO:0007669"/>
    <property type="project" value="InterPro"/>
</dbReference>
<organism evidence="12 13">
    <name type="scientific">Taphrina deformans (strain PYCC 5710 / ATCC 11124 / CBS 356.35 / IMI 108563 / JCM 9778 / NBRC 8474)</name>
    <name type="common">Peach leaf curl fungus</name>
    <name type="synonym">Lalaria deformans</name>
    <dbReference type="NCBI Taxonomy" id="1097556"/>
    <lineage>
        <taxon>Eukaryota</taxon>
        <taxon>Fungi</taxon>
        <taxon>Dikarya</taxon>
        <taxon>Ascomycota</taxon>
        <taxon>Taphrinomycotina</taxon>
        <taxon>Taphrinomycetes</taxon>
        <taxon>Taphrinales</taxon>
        <taxon>Taphrinaceae</taxon>
        <taxon>Taphrina</taxon>
    </lineage>
</organism>
<dbReference type="VEuPathDB" id="FungiDB:TAPDE_001523"/>
<comment type="subcellular location">
    <subcellularLocation>
        <location evidence="2">Cytoplasm</location>
    </subcellularLocation>
    <subcellularLocation>
        <location evidence="1">Endosome membrane</location>
        <topology evidence="1">Peripheral membrane protein</topology>
    </subcellularLocation>
</comment>